<dbReference type="Proteomes" id="UP000887578">
    <property type="component" value="Unplaced"/>
</dbReference>
<dbReference type="WBParaSite" id="PDA_v2.g11466.t1">
    <property type="protein sequence ID" value="PDA_v2.g11466.t1"/>
    <property type="gene ID" value="PDA_v2.g11466"/>
</dbReference>
<evidence type="ECO:0000313" key="2">
    <source>
        <dbReference type="WBParaSite" id="PDA_v2.g11466.t1"/>
    </source>
</evidence>
<sequence>MKLYITPIATSYDITTKPECSYQTSITCLFNTINTPQCFDNIFTQRIISPDSKIFDKKGNEFSILFKKCATNEIKAILLQNHALSALTHQSGGITDNFIHKNIYPVCNQNITQCLEGRKCTVQNQYNIFDKIISKCSDETFKKLNITFSPAKPVTTTYIDDLNELGAKKVGPISDSAVSKENLEIFGNLTYDELVALKITATISPYLKQYICDPKDDTTNFQFVQMFIATSATVDAPQIPEKIKNLSKTFTQDTYDAVKAVLKVQPHFRWLICSSIFAISDSKELSTAYSSPNFLFFG</sequence>
<reference evidence="2" key="1">
    <citation type="submission" date="2022-11" db="UniProtKB">
        <authorList>
            <consortium name="WormBaseParasite"/>
        </authorList>
    </citation>
    <scope>IDENTIFICATION</scope>
</reference>
<keyword evidence="1" id="KW-1185">Reference proteome</keyword>
<dbReference type="AlphaFoldDB" id="A0A914P2K8"/>
<organism evidence="1 2">
    <name type="scientific">Panagrolaimus davidi</name>
    <dbReference type="NCBI Taxonomy" id="227884"/>
    <lineage>
        <taxon>Eukaryota</taxon>
        <taxon>Metazoa</taxon>
        <taxon>Ecdysozoa</taxon>
        <taxon>Nematoda</taxon>
        <taxon>Chromadorea</taxon>
        <taxon>Rhabditida</taxon>
        <taxon>Tylenchina</taxon>
        <taxon>Panagrolaimomorpha</taxon>
        <taxon>Panagrolaimoidea</taxon>
        <taxon>Panagrolaimidae</taxon>
        <taxon>Panagrolaimus</taxon>
    </lineage>
</organism>
<proteinExistence type="predicted"/>
<name>A0A914P2K8_9BILA</name>
<protein>
    <submittedName>
        <fullName evidence="2">Uncharacterized protein</fullName>
    </submittedName>
</protein>
<accession>A0A914P2K8</accession>
<evidence type="ECO:0000313" key="1">
    <source>
        <dbReference type="Proteomes" id="UP000887578"/>
    </source>
</evidence>